<evidence type="ECO:0000313" key="1">
    <source>
        <dbReference type="EMBL" id="KAF0406187.1"/>
    </source>
</evidence>
<evidence type="ECO:0000313" key="2">
    <source>
        <dbReference type="Proteomes" id="UP000439903"/>
    </source>
</evidence>
<proteinExistence type="predicted"/>
<dbReference type="Gene3D" id="3.80.10.10">
    <property type="entry name" value="Ribonuclease Inhibitor"/>
    <property type="match status" value="1"/>
</dbReference>
<sequence length="524" mass="59822">MNIPHLIHVSILENSSFTPSDLLNLALSCRQWAKYALPYLWRARKFNENDSLQRFISTLSKSNQQNLLFTYGEYVTKIQLEADKLPPIIIDANLINFLASVCPNLKDIQLQFAPKTRSESRKLPLNLLSDRLIRITLTNYEHIVNDNASEDVENVENVENEISTQNIARSIANFFINSPKPKPSNVNDFNNNNTDTFDALCETVLPGKISSIRLYHPRMTLNIWERFTKCAGNSLLSIRIILNYASMAFEDPSEIVILFGKYCKNLRKFDLEALQYPPISRSAISVMFDNCLKLETIDAPISGEALEIIHISKSLKSISFSDVVQGESLKTTFKMNNLQNLCLLKIDGPCDLLFLEMFSSLQHLQIWDFPLFDDDSVRKISKSSIVKLELLKPTKVSDEALAVFASMTKLIIFTVRDRTPNVTQDGWLSFVNRPVECPSWVRLSIGDGRKVCTKFFEILDEKHENLEALGVRGLTSGNIDDSVMQKLKFADAWNHCKESSHLHLNWPKRIKNTNIVQIDSYKSY</sequence>
<dbReference type="OrthoDB" id="2336742at2759"/>
<evidence type="ECO:0008006" key="3">
    <source>
        <dbReference type="Google" id="ProtNLM"/>
    </source>
</evidence>
<gene>
    <name evidence="1" type="ORF">F8M41_008863</name>
</gene>
<protein>
    <recommendedName>
        <fullName evidence="3">F-box domain-containing protein</fullName>
    </recommendedName>
</protein>
<accession>A0A8H3X3N4</accession>
<dbReference type="AlphaFoldDB" id="A0A8H3X3N4"/>
<dbReference type="EMBL" id="WTPW01001942">
    <property type="protein sequence ID" value="KAF0406187.1"/>
    <property type="molecule type" value="Genomic_DNA"/>
</dbReference>
<reference evidence="1 2" key="1">
    <citation type="journal article" date="2019" name="Environ. Microbiol.">
        <title>At the nexus of three kingdoms: the genome of the mycorrhizal fungus Gigaspora margarita provides insights into plant, endobacterial and fungal interactions.</title>
        <authorList>
            <person name="Venice F."/>
            <person name="Ghignone S."/>
            <person name="Salvioli di Fossalunga A."/>
            <person name="Amselem J."/>
            <person name="Novero M."/>
            <person name="Xianan X."/>
            <person name="Sedzielewska Toro K."/>
            <person name="Morin E."/>
            <person name="Lipzen A."/>
            <person name="Grigoriev I.V."/>
            <person name="Henrissat B."/>
            <person name="Martin F.M."/>
            <person name="Bonfante P."/>
        </authorList>
    </citation>
    <scope>NUCLEOTIDE SEQUENCE [LARGE SCALE GENOMIC DNA]</scope>
    <source>
        <strain evidence="1 2">BEG34</strain>
    </source>
</reference>
<comment type="caution">
    <text evidence="1">The sequence shown here is derived from an EMBL/GenBank/DDBJ whole genome shotgun (WGS) entry which is preliminary data.</text>
</comment>
<dbReference type="SUPFAM" id="SSF52047">
    <property type="entry name" value="RNI-like"/>
    <property type="match status" value="1"/>
</dbReference>
<dbReference type="Proteomes" id="UP000439903">
    <property type="component" value="Unassembled WGS sequence"/>
</dbReference>
<name>A0A8H3X3N4_GIGMA</name>
<keyword evidence="2" id="KW-1185">Reference proteome</keyword>
<organism evidence="1 2">
    <name type="scientific">Gigaspora margarita</name>
    <dbReference type="NCBI Taxonomy" id="4874"/>
    <lineage>
        <taxon>Eukaryota</taxon>
        <taxon>Fungi</taxon>
        <taxon>Fungi incertae sedis</taxon>
        <taxon>Mucoromycota</taxon>
        <taxon>Glomeromycotina</taxon>
        <taxon>Glomeromycetes</taxon>
        <taxon>Diversisporales</taxon>
        <taxon>Gigasporaceae</taxon>
        <taxon>Gigaspora</taxon>
    </lineage>
</organism>
<dbReference type="InterPro" id="IPR032675">
    <property type="entry name" value="LRR_dom_sf"/>
</dbReference>